<dbReference type="PROSITE" id="PS51257">
    <property type="entry name" value="PROKAR_LIPOPROTEIN"/>
    <property type="match status" value="1"/>
</dbReference>
<dbReference type="PANTHER" id="PTHR34821:SF2">
    <property type="entry name" value="INNER MEMBRANE PROTEIN YDCZ"/>
    <property type="match status" value="1"/>
</dbReference>
<feature type="transmembrane region" description="Helical" evidence="1">
    <location>
        <begin position="128"/>
        <end position="145"/>
    </location>
</feature>
<feature type="transmembrane region" description="Helical" evidence="1">
    <location>
        <begin position="99"/>
        <end position="121"/>
    </location>
</feature>
<dbReference type="RefSeq" id="WP_169267999.1">
    <property type="nucleotide sequence ID" value="NZ_CAWOXK010000001.1"/>
</dbReference>
<dbReference type="EMBL" id="CP030118">
    <property type="protein sequence ID" value="QDL10521.1"/>
    <property type="molecule type" value="Genomic_DNA"/>
</dbReference>
<keyword evidence="1" id="KW-0472">Membrane</keyword>
<feature type="transmembrane region" description="Helical" evidence="1">
    <location>
        <begin position="33"/>
        <end position="55"/>
    </location>
</feature>
<proteinExistence type="predicted"/>
<evidence type="ECO:0000256" key="1">
    <source>
        <dbReference type="SAM" id="Phobius"/>
    </source>
</evidence>
<sequence length="147" mass="15734">MKIGIYLFIIVGGLLQACGSAMNAQLYRSLKNPWLASLVSFSLIVAFFICAVAVVPKPLPSLRDIQLMPWWAPLAGLVGAVAVYAGLKLVSEVGTGTYTALNVSAAIIMSLAIDHFGLLHVEPHSFNLMRGVGTFMLIVGVTLISRF</sequence>
<dbReference type="InterPro" id="IPR006750">
    <property type="entry name" value="YdcZ"/>
</dbReference>
<name>A0A856MLV1_9CYAN</name>
<feature type="transmembrane region" description="Helical" evidence="1">
    <location>
        <begin position="67"/>
        <end position="87"/>
    </location>
</feature>
<protein>
    <submittedName>
        <fullName evidence="2">EamA-like transporter family protein</fullName>
    </submittedName>
</protein>
<keyword evidence="1" id="KW-0812">Transmembrane</keyword>
<dbReference type="KEGG" id="bsen:DP114_23830"/>
<dbReference type="PANTHER" id="PTHR34821">
    <property type="entry name" value="INNER MEMBRANE PROTEIN YDCZ"/>
    <property type="match status" value="1"/>
</dbReference>
<organism evidence="2 3">
    <name type="scientific">Brasilonema sennae CENA114</name>
    <dbReference type="NCBI Taxonomy" id="415709"/>
    <lineage>
        <taxon>Bacteria</taxon>
        <taxon>Bacillati</taxon>
        <taxon>Cyanobacteriota</taxon>
        <taxon>Cyanophyceae</taxon>
        <taxon>Nostocales</taxon>
        <taxon>Scytonemataceae</taxon>
        <taxon>Brasilonema</taxon>
        <taxon>Bromeliae group (in: Brasilonema)</taxon>
    </lineage>
</organism>
<dbReference type="GO" id="GO:0005886">
    <property type="term" value="C:plasma membrane"/>
    <property type="evidence" value="ECO:0007669"/>
    <property type="project" value="TreeGrafter"/>
</dbReference>
<keyword evidence="1" id="KW-1133">Transmembrane helix</keyword>
<gene>
    <name evidence="2" type="ORF">DP114_23830</name>
</gene>
<dbReference type="Pfam" id="PF04657">
    <property type="entry name" value="DMT_YdcZ"/>
    <property type="match status" value="1"/>
</dbReference>
<accession>A0A856MLV1</accession>
<evidence type="ECO:0000313" key="2">
    <source>
        <dbReference type="EMBL" id="QDL10521.1"/>
    </source>
</evidence>
<reference evidence="2 3" key="1">
    <citation type="submission" date="2018-06" db="EMBL/GenBank/DDBJ databases">
        <title>Comparative genomics of Brasilonema spp. strains.</title>
        <authorList>
            <person name="Alvarenga D.O."/>
            <person name="Fiore M.F."/>
            <person name="Varani A.M."/>
        </authorList>
    </citation>
    <scope>NUCLEOTIDE SEQUENCE [LARGE SCALE GENOMIC DNA]</scope>
    <source>
        <strain evidence="2 3">CENA114</strain>
    </source>
</reference>
<keyword evidence="3" id="KW-1185">Reference proteome</keyword>
<evidence type="ECO:0000313" key="3">
    <source>
        <dbReference type="Proteomes" id="UP000503129"/>
    </source>
</evidence>
<dbReference type="Proteomes" id="UP000503129">
    <property type="component" value="Chromosome"/>
</dbReference>
<dbReference type="AlphaFoldDB" id="A0A856MLV1"/>